<dbReference type="RefSeq" id="WP_141916600.1">
    <property type="nucleotide sequence ID" value="NZ_BAAAYS010000003.1"/>
</dbReference>
<dbReference type="Proteomes" id="UP000318331">
    <property type="component" value="Unassembled WGS sequence"/>
</dbReference>
<evidence type="ECO:0000313" key="3">
    <source>
        <dbReference type="EMBL" id="TQM66369.1"/>
    </source>
</evidence>
<feature type="domain" description="Activator of Hsp90 ATPase homologue 1/2-like C-terminal" evidence="2">
    <location>
        <begin position="15"/>
        <end position="149"/>
    </location>
</feature>
<comment type="caution">
    <text evidence="3">The sequence shown here is derived from an EMBL/GenBank/DDBJ whole genome shotgun (WGS) entry which is preliminary data.</text>
</comment>
<comment type="similarity">
    <text evidence="1">Belongs to the AHA1 family.</text>
</comment>
<dbReference type="OrthoDB" id="3365660at2"/>
<organism evidence="3 4">
    <name type="scientific">Klugiella xanthotipulae</name>
    <dbReference type="NCBI Taxonomy" id="244735"/>
    <lineage>
        <taxon>Bacteria</taxon>
        <taxon>Bacillati</taxon>
        <taxon>Actinomycetota</taxon>
        <taxon>Actinomycetes</taxon>
        <taxon>Micrococcales</taxon>
        <taxon>Microbacteriaceae</taxon>
        <taxon>Klugiella</taxon>
    </lineage>
</organism>
<accession>A0A543I751</accession>
<dbReference type="CDD" id="cd07814">
    <property type="entry name" value="SRPBCC_CalC_Aha1-like"/>
    <property type="match status" value="1"/>
</dbReference>
<reference evidence="3 4" key="1">
    <citation type="submission" date="2019-06" db="EMBL/GenBank/DDBJ databases">
        <title>Sequencing the genomes of 1000 actinobacteria strains.</title>
        <authorList>
            <person name="Klenk H.-P."/>
        </authorList>
    </citation>
    <scope>NUCLEOTIDE SEQUENCE [LARGE SCALE GENOMIC DNA]</scope>
    <source>
        <strain evidence="3 4">DSM 18031</strain>
    </source>
</reference>
<sequence length="154" mass="16974">MSGITQDLVIFRHFAAPPRQVYHAFIDPDTIAEWFGPDGWHVPRDTIAVDARAGGYQRLVMVSDDNPELTAVVDTTFSEVIENLLLVAHQDVPDMDGDGTITRLTTSLTFTEEGSGTQLELVQGPFSAEVAAGPRSGWEESFATLDRVLQKREK</sequence>
<name>A0A543I751_9MICO</name>
<proteinExistence type="inferred from homology"/>
<evidence type="ECO:0000259" key="2">
    <source>
        <dbReference type="Pfam" id="PF08327"/>
    </source>
</evidence>
<evidence type="ECO:0000256" key="1">
    <source>
        <dbReference type="ARBA" id="ARBA00006817"/>
    </source>
</evidence>
<dbReference type="EMBL" id="VFPN01000001">
    <property type="protein sequence ID" value="TQM66369.1"/>
    <property type="molecule type" value="Genomic_DNA"/>
</dbReference>
<dbReference type="InterPro" id="IPR013538">
    <property type="entry name" value="ASHA1/2-like_C"/>
</dbReference>
<dbReference type="Gene3D" id="3.30.530.20">
    <property type="match status" value="1"/>
</dbReference>
<protein>
    <submittedName>
        <fullName evidence="3">Uncharacterized protein YndB with AHSA1/START domain</fullName>
    </submittedName>
</protein>
<gene>
    <name evidence="3" type="ORF">FB466_1209</name>
</gene>
<dbReference type="AlphaFoldDB" id="A0A543I751"/>
<keyword evidence="4" id="KW-1185">Reference proteome</keyword>
<dbReference type="InterPro" id="IPR023393">
    <property type="entry name" value="START-like_dom_sf"/>
</dbReference>
<dbReference type="SUPFAM" id="SSF55961">
    <property type="entry name" value="Bet v1-like"/>
    <property type="match status" value="1"/>
</dbReference>
<dbReference type="Pfam" id="PF08327">
    <property type="entry name" value="AHSA1"/>
    <property type="match status" value="1"/>
</dbReference>
<evidence type="ECO:0000313" key="4">
    <source>
        <dbReference type="Proteomes" id="UP000318331"/>
    </source>
</evidence>